<name>A0A0E9X5Z8_ANGAN</name>
<dbReference type="AlphaFoldDB" id="A0A0E9X5Z8"/>
<proteinExistence type="predicted"/>
<evidence type="ECO:0000313" key="1">
    <source>
        <dbReference type="EMBL" id="JAH97123.1"/>
    </source>
</evidence>
<reference evidence="1" key="1">
    <citation type="submission" date="2014-11" db="EMBL/GenBank/DDBJ databases">
        <authorList>
            <person name="Amaro Gonzalez C."/>
        </authorList>
    </citation>
    <scope>NUCLEOTIDE SEQUENCE</scope>
</reference>
<organism evidence="1">
    <name type="scientific">Anguilla anguilla</name>
    <name type="common">European freshwater eel</name>
    <name type="synonym">Muraena anguilla</name>
    <dbReference type="NCBI Taxonomy" id="7936"/>
    <lineage>
        <taxon>Eukaryota</taxon>
        <taxon>Metazoa</taxon>
        <taxon>Chordata</taxon>
        <taxon>Craniata</taxon>
        <taxon>Vertebrata</taxon>
        <taxon>Euteleostomi</taxon>
        <taxon>Actinopterygii</taxon>
        <taxon>Neopterygii</taxon>
        <taxon>Teleostei</taxon>
        <taxon>Anguilliformes</taxon>
        <taxon>Anguillidae</taxon>
        <taxon>Anguilla</taxon>
    </lineage>
</organism>
<sequence length="74" mass="8377">MKLGAMLYDLFRAAAGLELRAKAVCFTLGPGVHCVCWFLFQPQVFKLHKFSCVEGLLYPLRSRDARNSDACHEE</sequence>
<reference evidence="1" key="2">
    <citation type="journal article" date="2015" name="Fish Shellfish Immunol.">
        <title>Early steps in the European eel (Anguilla anguilla)-Vibrio vulnificus interaction in the gills: Role of the RtxA13 toxin.</title>
        <authorList>
            <person name="Callol A."/>
            <person name="Pajuelo D."/>
            <person name="Ebbesson L."/>
            <person name="Teles M."/>
            <person name="MacKenzie S."/>
            <person name="Amaro C."/>
        </authorList>
    </citation>
    <scope>NUCLEOTIDE SEQUENCE</scope>
</reference>
<protein>
    <submittedName>
        <fullName evidence="1">Uncharacterized protein</fullName>
    </submittedName>
</protein>
<accession>A0A0E9X5Z8</accession>
<dbReference type="EMBL" id="GBXM01011454">
    <property type="protein sequence ID" value="JAH97123.1"/>
    <property type="molecule type" value="Transcribed_RNA"/>
</dbReference>